<reference evidence="5 6" key="1">
    <citation type="submission" date="2018-11" db="EMBL/GenBank/DDBJ databases">
        <title>Genome assembly of Steccherinum ochraceum LE-BIN_3174, the white-rot fungus of the Steccherinaceae family (The Residual Polyporoid clade, Polyporales, Basidiomycota).</title>
        <authorList>
            <person name="Fedorova T.V."/>
            <person name="Glazunova O.A."/>
            <person name="Landesman E.O."/>
            <person name="Moiseenko K.V."/>
            <person name="Psurtseva N.V."/>
            <person name="Savinova O.S."/>
            <person name="Shakhova N.V."/>
            <person name="Tyazhelova T.V."/>
            <person name="Vasina D.V."/>
        </authorList>
    </citation>
    <scope>NUCLEOTIDE SEQUENCE [LARGE SCALE GENOMIC DNA]</scope>
    <source>
        <strain evidence="5 6">LE-BIN_3174</strain>
    </source>
</reference>
<keyword evidence="1 3" id="KW-0210">Decarboxylase</keyword>
<name>A0A4R0RPV3_9APHY</name>
<evidence type="ECO:0000313" key="6">
    <source>
        <dbReference type="Proteomes" id="UP000292702"/>
    </source>
</evidence>
<dbReference type="STRING" id="92696.A0A4R0RPV3"/>
<evidence type="ECO:0000256" key="2">
    <source>
        <dbReference type="ARBA" id="ARBA00023239"/>
    </source>
</evidence>
<dbReference type="GO" id="GO:0019748">
    <property type="term" value="P:secondary metabolic process"/>
    <property type="evidence" value="ECO:0007669"/>
    <property type="project" value="TreeGrafter"/>
</dbReference>
<gene>
    <name evidence="5" type="ORF">EIP91_011356</name>
</gene>
<organism evidence="5 6">
    <name type="scientific">Steccherinum ochraceum</name>
    <dbReference type="NCBI Taxonomy" id="92696"/>
    <lineage>
        <taxon>Eukaryota</taxon>
        <taxon>Fungi</taxon>
        <taxon>Dikarya</taxon>
        <taxon>Basidiomycota</taxon>
        <taxon>Agaricomycotina</taxon>
        <taxon>Agaricomycetes</taxon>
        <taxon>Polyporales</taxon>
        <taxon>Steccherinaceae</taxon>
        <taxon>Steccherinum</taxon>
    </lineage>
</organism>
<dbReference type="Proteomes" id="UP000292702">
    <property type="component" value="Unassembled WGS sequence"/>
</dbReference>
<accession>A0A4R0RPV3</accession>
<comment type="similarity">
    <text evidence="3">Belongs to the metallo-dependent hydrolases superfamily.</text>
</comment>
<dbReference type="Pfam" id="PF04909">
    <property type="entry name" value="Amidohydro_2"/>
    <property type="match status" value="1"/>
</dbReference>
<dbReference type="SUPFAM" id="SSF51556">
    <property type="entry name" value="Metallo-dependent hydrolases"/>
    <property type="match status" value="1"/>
</dbReference>
<dbReference type="GO" id="GO:0005737">
    <property type="term" value="C:cytoplasm"/>
    <property type="evidence" value="ECO:0007669"/>
    <property type="project" value="TreeGrafter"/>
</dbReference>
<proteinExistence type="inferred from homology"/>
<keyword evidence="6" id="KW-1185">Reference proteome</keyword>
<dbReference type="InterPro" id="IPR006680">
    <property type="entry name" value="Amidohydro-rel"/>
</dbReference>
<dbReference type="AlphaFoldDB" id="A0A4R0RPV3"/>
<dbReference type="Gene3D" id="3.20.20.140">
    <property type="entry name" value="Metal-dependent hydrolases"/>
    <property type="match status" value="1"/>
</dbReference>
<evidence type="ECO:0000256" key="3">
    <source>
        <dbReference type="RuleBase" id="RU366045"/>
    </source>
</evidence>
<dbReference type="OrthoDB" id="2832284at2759"/>
<dbReference type="EMBL" id="RWJN01000073">
    <property type="protein sequence ID" value="TCD68185.1"/>
    <property type="molecule type" value="Genomic_DNA"/>
</dbReference>
<dbReference type="PANTHER" id="PTHR21240">
    <property type="entry name" value="2-AMINO-3-CARBOXYLMUCONATE-6-SEMIALDEHYDE DECARBOXYLASE"/>
    <property type="match status" value="1"/>
</dbReference>
<dbReference type="InterPro" id="IPR032465">
    <property type="entry name" value="ACMSD"/>
</dbReference>
<dbReference type="GO" id="GO:0016787">
    <property type="term" value="F:hydrolase activity"/>
    <property type="evidence" value="ECO:0007669"/>
    <property type="project" value="InterPro"/>
</dbReference>
<evidence type="ECO:0000259" key="4">
    <source>
        <dbReference type="Pfam" id="PF04909"/>
    </source>
</evidence>
<dbReference type="PANTHER" id="PTHR21240:SF28">
    <property type="entry name" value="ISO-OROTATE DECARBOXYLASE (EUROFUNG)"/>
    <property type="match status" value="1"/>
</dbReference>
<dbReference type="InterPro" id="IPR032466">
    <property type="entry name" value="Metal_Hydrolase"/>
</dbReference>
<comment type="caution">
    <text evidence="5">The sequence shown here is derived from an EMBL/GenBank/DDBJ whole genome shotgun (WGS) entry which is preliminary data.</text>
</comment>
<evidence type="ECO:0000256" key="1">
    <source>
        <dbReference type="ARBA" id="ARBA00022793"/>
    </source>
</evidence>
<protein>
    <recommendedName>
        <fullName evidence="4">Amidohydrolase-related domain-containing protein</fullName>
    </recommendedName>
</protein>
<evidence type="ECO:0000313" key="5">
    <source>
        <dbReference type="EMBL" id="TCD68185.1"/>
    </source>
</evidence>
<keyword evidence="2 3" id="KW-0456">Lyase</keyword>
<feature type="domain" description="Amidohydrolase-related" evidence="4">
    <location>
        <begin position="15"/>
        <end position="331"/>
    </location>
</feature>
<dbReference type="GO" id="GO:0016831">
    <property type="term" value="F:carboxy-lyase activity"/>
    <property type="evidence" value="ECO:0007669"/>
    <property type="project" value="UniProtKB-KW"/>
</dbReference>
<sequence>MPAPLLPLKKLPRRIDVHHHIFPPSLMQSKLEANDHVGWRTPPENLPWTPELSLDTMDALGIDTAVLSFPAGVLSGPPGPESCAQARELNIMASKICQDHPGRFGFFACLPDPTDELGALDELIFALDHLHADGVSLSSSYGQGADAKYIGDEAYDPLWKELNRRGCVVFLHGAQTPSSTPYPHPFLGLPITEVPNETFKAAAHLVVSGKKRMYPNVRIILAHLGGSVPFLTSRVAVLSGHMGCPLSPEEIMEDFKTFYFETALSASETTLTAMKSFVGPEKMLFGTDFPAVSRETISWYTEELDKFYAGSDDDARTLEEINYQNAMRLFPRLFICSVKTGISPPRRR</sequence>